<accession>A0A819MQ02</accession>
<organism evidence="1 3">
    <name type="scientific">Rotaria sordida</name>
    <dbReference type="NCBI Taxonomy" id="392033"/>
    <lineage>
        <taxon>Eukaryota</taxon>
        <taxon>Metazoa</taxon>
        <taxon>Spiralia</taxon>
        <taxon>Gnathifera</taxon>
        <taxon>Rotifera</taxon>
        <taxon>Eurotatoria</taxon>
        <taxon>Bdelloidea</taxon>
        <taxon>Philodinida</taxon>
        <taxon>Philodinidae</taxon>
        <taxon>Rotaria</taxon>
    </lineage>
</organism>
<reference evidence="1" key="1">
    <citation type="submission" date="2021-02" db="EMBL/GenBank/DDBJ databases">
        <authorList>
            <person name="Nowell W R."/>
        </authorList>
    </citation>
    <scope>NUCLEOTIDE SEQUENCE</scope>
</reference>
<sequence>MIIFGDLTIDPPLLLTTLSIMIEFTSLLSSRSEQNTTMNDLFNHLFIELWNKMINFTGYFKVCSPHHSCTYSYDR</sequence>
<dbReference type="EMBL" id="CAJOAX010006525">
    <property type="protein sequence ID" value="CAF3983415.1"/>
    <property type="molecule type" value="Genomic_DNA"/>
</dbReference>
<name>A0A819MQ02_9BILA</name>
<dbReference type="Proteomes" id="UP000663874">
    <property type="component" value="Unassembled WGS sequence"/>
</dbReference>
<dbReference type="EMBL" id="CAJOBE010006451">
    <property type="protein sequence ID" value="CAF4007234.1"/>
    <property type="molecule type" value="Genomic_DNA"/>
</dbReference>
<evidence type="ECO:0000313" key="2">
    <source>
        <dbReference type="EMBL" id="CAF4007234.1"/>
    </source>
</evidence>
<gene>
    <name evidence="2" type="ORF">FNK824_LOCUS26289</name>
    <name evidence="1" type="ORF">OTI717_LOCUS28076</name>
</gene>
<evidence type="ECO:0000313" key="1">
    <source>
        <dbReference type="EMBL" id="CAF3983415.1"/>
    </source>
</evidence>
<comment type="caution">
    <text evidence="1">The sequence shown here is derived from an EMBL/GenBank/DDBJ whole genome shotgun (WGS) entry which is preliminary data.</text>
</comment>
<dbReference type="AlphaFoldDB" id="A0A819MQ02"/>
<evidence type="ECO:0000313" key="3">
    <source>
        <dbReference type="Proteomes" id="UP000663823"/>
    </source>
</evidence>
<dbReference type="Proteomes" id="UP000663823">
    <property type="component" value="Unassembled WGS sequence"/>
</dbReference>
<protein>
    <submittedName>
        <fullName evidence="1">Uncharacterized protein</fullName>
    </submittedName>
</protein>
<proteinExistence type="predicted"/>